<keyword evidence="4" id="KW-1185">Reference proteome</keyword>
<feature type="region of interest" description="Disordered" evidence="1">
    <location>
        <begin position="22"/>
        <end position="80"/>
    </location>
</feature>
<feature type="chain" id="PRO_5012541935" evidence="2">
    <location>
        <begin position="23"/>
        <end position="80"/>
    </location>
</feature>
<evidence type="ECO:0000313" key="3">
    <source>
        <dbReference type="EnsemblMetazoa" id="AFAF021788-PA"/>
    </source>
</evidence>
<dbReference type="EMBL" id="AXCN02001488">
    <property type="status" value="NOT_ANNOTATED_CDS"/>
    <property type="molecule type" value="Genomic_DNA"/>
</dbReference>
<dbReference type="VEuPathDB" id="VectorBase:AFAF021788"/>
<evidence type="ECO:0000313" key="4">
    <source>
        <dbReference type="Proteomes" id="UP000075886"/>
    </source>
</evidence>
<keyword evidence="2" id="KW-0732">Signal</keyword>
<accession>A0A2C9GW73</accession>
<feature type="compositionally biased region" description="Low complexity" evidence="1">
    <location>
        <begin position="38"/>
        <end position="61"/>
    </location>
</feature>
<dbReference type="EnsemblMetazoa" id="AFAF021788-RA">
    <property type="protein sequence ID" value="AFAF021788-PA"/>
    <property type="gene ID" value="AFAF021788"/>
</dbReference>
<dbReference type="Proteomes" id="UP000075886">
    <property type="component" value="Unassembled WGS sequence"/>
</dbReference>
<dbReference type="AlphaFoldDB" id="A0A2C9GW73"/>
<organism evidence="3 4">
    <name type="scientific">Anopheles farauti</name>
    <dbReference type="NCBI Taxonomy" id="69004"/>
    <lineage>
        <taxon>Eukaryota</taxon>
        <taxon>Metazoa</taxon>
        <taxon>Ecdysozoa</taxon>
        <taxon>Arthropoda</taxon>
        <taxon>Hexapoda</taxon>
        <taxon>Insecta</taxon>
        <taxon>Pterygota</taxon>
        <taxon>Neoptera</taxon>
        <taxon>Endopterygota</taxon>
        <taxon>Diptera</taxon>
        <taxon>Nematocera</taxon>
        <taxon>Culicoidea</taxon>
        <taxon>Culicidae</taxon>
        <taxon>Anophelinae</taxon>
        <taxon>Anopheles</taxon>
    </lineage>
</organism>
<protein>
    <submittedName>
        <fullName evidence="3">Uncharacterized protein</fullName>
    </submittedName>
</protein>
<name>A0A2C9GW73_9DIPT</name>
<evidence type="ECO:0000256" key="2">
    <source>
        <dbReference type="SAM" id="SignalP"/>
    </source>
</evidence>
<reference evidence="4" key="1">
    <citation type="submission" date="2014-01" db="EMBL/GenBank/DDBJ databases">
        <title>The Genome Sequence of Anopheles farauti FAR1 (V2).</title>
        <authorList>
            <consortium name="The Broad Institute Genomics Platform"/>
            <person name="Neafsey D.E."/>
            <person name="Besansky N."/>
            <person name="Howell P."/>
            <person name="Walton C."/>
            <person name="Young S.K."/>
            <person name="Zeng Q."/>
            <person name="Gargeya S."/>
            <person name="Fitzgerald M."/>
            <person name="Haas B."/>
            <person name="Abouelleil A."/>
            <person name="Allen A.W."/>
            <person name="Alvarado L."/>
            <person name="Arachchi H.M."/>
            <person name="Berlin A.M."/>
            <person name="Chapman S.B."/>
            <person name="Gainer-Dewar J."/>
            <person name="Goldberg J."/>
            <person name="Griggs A."/>
            <person name="Gujja S."/>
            <person name="Hansen M."/>
            <person name="Howarth C."/>
            <person name="Imamovic A."/>
            <person name="Ireland A."/>
            <person name="Larimer J."/>
            <person name="McCowan C."/>
            <person name="Murphy C."/>
            <person name="Pearson M."/>
            <person name="Poon T.W."/>
            <person name="Priest M."/>
            <person name="Roberts A."/>
            <person name="Saif S."/>
            <person name="Shea T."/>
            <person name="Sisk P."/>
            <person name="Sykes S."/>
            <person name="Wortman J."/>
            <person name="Nusbaum C."/>
            <person name="Birren B."/>
        </authorList>
    </citation>
    <scope>NUCLEOTIDE SEQUENCE [LARGE SCALE GENOMIC DNA]</scope>
    <source>
        <strain evidence="4">FAR1</strain>
    </source>
</reference>
<feature type="signal peptide" evidence="2">
    <location>
        <begin position="1"/>
        <end position="22"/>
    </location>
</feature>
<evidence type="ECO:0000256" key="1">
    <source>
        <dbReference type="SAM" id="MobiDB-lite"/>
    </source>
</evidence>
<proteinExistence type="predicted"/>
<sequence length="80" mass="8778">MKFLAQLFLLVVAVLAMSLTEGATTIGVTRPRTKTTRLPRTTTTRQPRSTTTRQPRSTITRKPTPSPSVRVPASATTRRG</sequence>
<reference evidence="3" key="2">
    <citation type="submission" date="2020-05" db="UniProtKB">
        <authorList>
            <consortium name="EnsemblMetazoa"/>
        </authorList>
    </citation>
    <scope>IDENTIFICATION</scope>
    <source>
        <strain evidence="3">FAR1</strain>
    </source>
</reference>